<protein>
    <submittedName>
        <fullName evidence="1">Uncharacterized protein</fullName>
    </submittedName>
</protein>
<evidence type="ECO:0000313" key="1">
    <source>
        <dbReference type="EMBL" id="KAF9647220.1"/>
    </source>
</evidence>
<proteinExistence type="predicted"/>
<comment type="caution">
    <text evidence="1">The sequence shown here is derived from an EMBL/GenBank/DDBJ whole genome shotgun (WGS) entry which is preliminary data.</text>
</comment>
<reference evidence="1" key="1">
    <citation type="submission" date="2019-10" db="EMBL/GenBank/DDBJ databases">
        <authorList>
            <consortium name="DOE Joint Genome Institute"/>
            <person name="Kuo A."/>
            <person name="Miyauchi S."/>
            <person name="Kiss E."/>
            <person name="Drula E."/>
            <person name="Kohler A."/>
            <person name="Sanchez-Garcia M."/>
            <person name="Andreopoulos B."/>
            <person name="Barry K.W."/>
            <person name="Bonito G."/>
            <person name="Buee M."/>
            <person name="Carver A."/>
            <person name="Chen C."/>
            <person name="Cichocki N."/>
            <person name="Clum A."/>
            <person name="Culley D."/>
            <person name="Crous P.W."/>
            <person name="Fauchery L."/>
            <person name="Girlanda M."/>
            <person name="Hayes R."/>
            <person name="Keri Z."/>
            <person name="Labutti K."/>
            <person name="Lipzen A."/>
            <person name="Lombard V."/>
            <person name="Magnuson J."/>
            <person name="Maillard F."/>
            <person name="Morin E."/>
            <person name="Murat C."/>
            <person name="Nolan M."/>
            <person name="Ohm R."/>
            <person name="Pangilinan J."/>
            <person name="Pereira M."/>
            <person name="Perotto S."/>
            <person name="Peter M."/>
            <person name="Riley R."/>
            <person name="Sitrit Y."/>
            <person name="Stielow B."/>
            <person name="Szollosi G."/>
            <person name="Zifcakova L."/>
            <person name="Stursova M."/>
            <person name="Spatafora J.W."/>
            <person name="Tedersoo L."/>
            <person name="Vaario L.-M."/>
            <person name="Yamada A."/>
            <person name="Yan M."/>
            <person name="Wang P."/>
            <person name="Xu J."/>
            <person name="Bruns T."/>
            <person name="Baldrian P."/>
            <person name="Vilgalys R."/>
            <person name="Henrissat B."/>
            <person name="Grigoriev I.V."/>
            <person name="Hibbett D."/>
            <person name="Nagy L.G."/>
            <person name="Martin F.M."/>
        </authorList>
    </citation>
    <scope>NUCLEOTIDE SEQUENCE</scope>
    <source>
        <strain evidence="1">P2</strain>
    </source>
</reference>
<evidence type="ECO:0000313" key="2">
    <source>
        <dbReference type="Proteomes" id="UP000886501"/>
    </source>
</evidence>
<feature type="non-terminal residue" evidence="1">
    <location>
        <position position="1"/>
    </location>
</feature>
<sequence>WKDLDISVVISILTPLLSWAFGREYMKNVLVAIFLVYYLHQLIEVPWQLYHASRRRRPAPGIPTPQASEKRVSELASIELWRHEMSYLCLAALAPFLGVFFLRTVILTITGEDAAPWFSTTVFVLASSLRPWSHIVSRLRHRVRNLHEAIHYPSPESQLIADSRIRAIVSHVEELERELDRVKRTMVLGHAVKEAHDEIFDALEDVEKSVKKQDRKVEMNRTLTETRLAEVEAIVSRLETE</sequence>
<feature type="non-terminal residue" evidence="1">
    <location>
        <position position="241"/>
    </location>
</feature>
<name>A0ACB6ZCU8_THEGA</name>
<reference evidence="1" key="2">
    <citation type="journal article" date="2020" name="Nat. Commun.">
        <title>Large-scale genome sequencing of mycorrhizal fungi provides insights into the early evolution of symbiotic traits.</title>
        <authorList>
            <person name="Miyauchi S."/>
            <person name="Kiss E."/>
            <person name="Kuo A."/>
            <person name="Drula E."/>
            <person name="Kohler A."/>
            <person name="Sanchez-Garcia M."/>
            <person name="Morin E."/>
            <person name="Andreopoulos B."/>
            <person name="Barry K.W."/>
            <person name="Bonito G."/>
            <person name="Buee M."/>
            <person name="Carver A."/>
            <person name="Chen C."/>
            <person name="Cichocki N."/>
            <person name="Clum A."/>
            <person name="Culley D."/>
            <person name="Crous P.W."/>
            <person name="Fauchery L."/>
            <person name="Girlanda M."/>
            <person name="Hayes R.D."/>
            <person name="Keri Z."/>
            <person name="LaButti K."/>
            <person name="Lipzen A."/>
            <person name="Lombard V."/>
            <person name="Magnuson J."/>
            <person name="Maillard F."/>
            <person name="Murat C."/>
            <person name="Nolan M."/>
            <person name="Ohm R.A."/>
            <person name="Pangilinan J."/>
            <person name="Pereira M.F."/>
            <person name="Perotto S."/>
            <person name="Peter M."/>
            <person name="Pfister S."/>
            <person name="Riley R."/>
            <person name="Sitrit Y."/>
            <person name="Stielow J.B."/>
            <person name="Szollosi G."/>
            <person name="Zifcakova L."/>
            <person name="Stursova M."/>
            <person name="Spatafora J.W."/>
            <person name="Tedersoo L."/>
            <person name="Vaario L.M."/>
            <person name="Yamada A."/>
            <person name="Yan M."/>
            <person name="Wang P."/>
            <person name="Xu J."/>
            <person name="Bruns T."/>
            <person name="Baldrian P."/>
            <person name="Vilgalys R."/>
            <person name="Dunand C."/>
            <person name="Henrissat B."/>
            <person name="Grigoriev I.V."/>
            <person name="Hibbett D."/>
            <person name="Nagy L.G."/>
            <person name="Martin F.M."/>
        </authorList>
    </citation>
    <scope>NUCLEOTIDE SEQUENCE</scope>
    <source>
        <strain evidence="1">P2</strain>
    </source>
</reference>
<dbReference type="EMBL" id="MU118038">
    <property type="protein sequence ID" value="KAF9647220.1"/>
    <property type="molecule type" value="Genomic_DNA"/>
</dbReference>
<organism evidence="1 2">
    <name type="scientific">Thelephora ganbajun</name>
    <name type="common">Ganba fungus</name>
    <dbReference type="NCBI Taxonomy" id="370292"/>
    <lineage>
        <taxon>Eukaryota</taxon>
        <taxon>Fungi</taxon>
        <taxon>Dikarya</taxon>
        <taxon>Basidiomycota</taxon>
        <taxon>Agaricomycotina</taxon>
        <taxon>Agaricomycetes</taxon>
        <taxon>Thelephorales</taxon>
        <taxon>Thelephoraceae</taxon>
        <taxon>Thelephora</taxon>
    </lineage>
</organism>
<keyword evidence="2" id="KW-1185">Reference proteome</keyword>
<dbReference type="Proteomes" id="UP000886501">
    <property type="component" value="Unassembled WGS sequence"/>
</dbReference>
<gene>
    <name evidence="1" type="ORF">BDM02DRAFT_3077556</name>
</gene>
<accession>A0ACB6ZCU8</accession>